<organism evidence="2 3">
    <name type="scientific">Pseudomonas asturiensis</name>
    <dbReference type="NCBI Taxonomy" id="1190415"/>
    <lineage>
        <taxon>Bacteria</taxon>
        <taxon>Pseudomonadati</taxon>
        <taxon>Pseudomonadota</taxon>
        <taxon>Gammaproteobacteria</taxon>
        <taxon>Pseudomonadales</taxon>
        <taxon>Pseudomonadaceae</taxon>
        <taxon>Pseudomonas</taxon>
    </lineage>
</organism>
<evidence type="ECO:0000256" key="1">
    <source>
        <dbReference type="SAM" id="SignalP"/>
    </source>
</evidence>
<accession>A0A1M7QIJ8</accession>
<keyword evidence="1" id="KW-0732">Signal</keyword>
<name>A0A1M7QIJ8_9PSED</name>
<dbReference type="EMBL" id="FRDA01000029">
    <property type="protein sequence ID" value="SHN30912.1"/>
    <property type="molecule type" value="Genomic_DNA"/>
</dbReference>
<feature type="chain" id="PRO_5012342137" evidence="1">
    <location>
        <begin position="23"/>
        <end position="188"/>
    </location>
</feature>
<dbReference type="RefSeq" id="WP_073173268.1">
    <property type="nucleotide sequence ID" value="NZ_FRDA01000029.1"/>
</dbReference>
<dbReference type="AlphaFoldDB" id="A0A1M7QIJ8"/>
<proteinExistence type="predicted"/>
<gene>
    <name evidence="2" type="ORF">SAMN05216593_1293</name>
</gene>
<dbReference type="OrthoDB" id="485556at2"/>
<dbReference type="Proteomes" id="UP000183983">
    <property type="component" value="Unassembled WGS sequence"/>
</dbReference>
<feature type="signal peptide" evidence="1">
    <location>
        <begin position="1"/>
        <end position="22"/>
    </location>
</feature>
<protein>
    <submittedName>
        <fullName evidence="2">Uncharacterized protein</fullName>
    </submittedName>
</protein>
<sequence length="188" mass="20219">MHSRALTLVLLITLLVTFQANAADKSCAEAIGQKRAESLVKQCINVSPATHPPCNVANSCGMINSEIERGCGLLGDDPNAPAYCHFNLTKPETLQGALVTGGGIDDYTITVMVNDGRRFTAYCDGQCGEWFVAEDESEATLLPSMVGKTVKVTVASERNNERIAGPAAEDSLIFVKKIELVKKIEFVK</sequence>
<evidence type="ECO:0000313" key="3">
    <source>
        <dbReference type="Proteomes" id="UP000183983"/>
    </source>
</evidence>
<reference evidence="2 3" key="1">
    <citation type="submission" date="2016-11" db="EMBL/GenBank/DDBJ databases">
        <authorList>
            <person name="Jaros S."/>
            <person name="Januszkiewicz K."/>
            <person name="Wedrychowicz H."/>
        </authorList>
    </citation>
    <scope>NUCLEOTIDE SEQUENCE [LARGE SCALE GENOMIC DNA]</scope>
    <source>
        <strain evidence="2 3">LMG 26898</strain>
    </source>
</reference>
<evidence type="ECO:0000313" key="2">
    <source>
        <dbReference type="EMBL" id="SHN30912.1"/>
    </source>
</evidence>